<dbReference type="AlphaFoldDB" id="A0A1I3GXV5"/>
<protein>
    <submittedName>
        <fullName evidence="1">Uncharacterized protein</fullName>
    </submittedName>
</protein>
<proteinExistence type="predicted"/>
<dbReference type="EMBL" id="FOQH01000005">
    <property type="protein sequence ID" value="SFI28221.1"/>
    <property type="molecule type" value="Genomic_DNA"/>
</dbReference>
<evidence type="ECO:0000313" key="2">
    <source>
        <dbReference type="Proteomes" id="UP000199377"/>
    </source>
</evidence>
<organism evidence="1 2">
    <name type="scientific">Albimonas pacifica</name>
    <dbReference type="NCBI Taxonomy" id="1114924"/>
    <lineage>
        <taxon>Bacteria</taxon>
        <taxon>Pseudomonadati</taxon>
        <taxon>Pseudomonadota</taxon>
        <taxon>Alphaproteobacteria</taxon>
        <taxon>Rhodobacterales</taxon>
        <taxon>Paracoccaceae</taxon>
        <taxon>Albimonas</taxon>
    </lineage>
</organism>
<name>A0A1I3GXV5_9RHOB</name>
<reference evidence="1 2" key="1">
    <citation type="submission" date="2016-10" db="EMBL/GenBank/DDBJ databases">
        <authorList>
            <person name="de Groot N.N."/>
        </authorList>
    </citation>
    <scope>NUCLEOTIDE SEQUENCE [LARGE SCALE GENOMIC DNA]</scope>
    <source>
        <strain evidence="1 2">CGMCC 1.11030</strain>
    </source>
</reference>
<sequence>MIEMPRFGVMPRGKFLDFLSLALIKRPRDHRIKRRWKIRLLHLFGRGGPIFGNRRCLFFR</sequence>
<gene>
    <name evidence="1" type="ORF">SAMN05216258_105396</name>
</gene>
<evidence type="ECO:0000313" key="1">
    <source>
        <dbReference type="EMBL" id="SFI28221.1"/>
    </source>
</evidence>
<accession>A0A1I3GXV5</accession>
<keyword evidence="2" id="KW-1185">Reference proteome</keyword>
<dbReference type="Proteomes" id="UP000199377">
    <property type="component" value="Unassembled WGS sequence"/>
</dbReference>